<evidence type="ECO:0000313" key="1">
    <source>
        <dbReference type="EMBL" id="MFD1217787.1"/>
    </source>
</evidence>
<dbReference type="Gene3D" id="3.40.30.10">
    <property type="entry name" value="Glutaredoxin"/>
    <property type="match status" value="1"/>
</dbReference>
<organism evidence="1 2">
    <name type="scientific">Microbulbifer celer</name>
    <dbReference type="NCBI Taxonomy" id="435905"/>
    <lineage>
        <taxon>Bacteria</taxon>
        <taxon>Pseudomonadati</taxon>
        <taxon>Pseudomonadota</taxon>
        <taxon>Gammaproteobacteria</taxon>
        <taxon>Cellvibrionales</taxon>
        <taxon>Microbulbiferaceae</taxon>
        <taxon>Microbulbifer</taxon>
    </lineage>
</organism>
<sequence length="95" mass="10508">MSTQKQARKLEGATSSALMFYTTLGCSLCEKAKPAIWPVLETFGLQLQPVDIAEDEQLSTLFGWSIPVVGLGNTGDVLCWPFTSSELEAWLRERL</sequence>
<dbReference type="PROSITE" id="PS51257">
    <property type="entry name" value="PROKAR_LIPOPROTEIN"/>
    <property type="match status" value="1"/>
</dbReference>
<evidence type="ECO:0000313" key="2">
    <source>
        <dbReference type="Proteomes" id="UP001597264"/>
    </source>
</evidence>
<accession>A0ABW3UC47</accession>
<reference evidence="2" key="1">
    <citation type="journal article" date="2019" name="Int. J. Syst. Evol. Microbiol.">
        <title>The Global Catalogue of Microorganisms (GCM) 10K type strain sequencing project: providing services to taxonomists for standard genome sequencing and annotation.</title>
        <authorList>
            <consortium name="The Broad Institute Genomics Platform"/>
            <consortium name="The Broad Institute Genome Sequencing Center for Infectious Disease"/>
            <person name="Wu L."/>
            <person name="Ma J."/>
        </authorList>
    </citation>
    <scope>NUCLEOTIDE SEQUENCE [LARGE SCALE GENOMIC DNA]</scope>
    <source>
        <strain evidence="2">CCUG 54356</strain>
    </source>
</reference>
<dbReference type="RefSeq" id="WP_230438905.1">
    <property type="nucleotide sequence ID" value="NZ_CP087715.1"/>
</dbReference>
<protein>
    <submittedName>
        <fullName evidence="1">Glutaredoxin family protein</fullName>
    </submittedName>
</protein>
<comment type="caution">
    <text evidence="1">The sequence shown here is derived from an EMBL/GenBank/DDBJ whole genome shotgun (WGS) entry which is preliminary data.</text>
</comment>
<dbReference type="EMBL" id="JBHTLR010000019">
    <property type="protein sequence ID" value="MFD1217787.1"/>
    <property type="molecule type" value="Genomic_DNA"/>
</dbReference>
<dbReference type="InterPro" id="IPR036249">
    <property type="entry name" value="Thioredoxin-like_sf"/>
</dbReference>
<name>A0ABW3UC47_9GAMM</name>
<proteinExistence type="predicted"/>
<dbReference type="SUPFAM" id="SSF52833">
    <property type="entry name" value="Thioredoxin-like"/>
    <property type="match status" value="1"/>
</dbReference>
<gene>
    <name evidence="1" type="ORF">ACFQ2X_14340</name>
</gene>
<dbReference type="Proteomes" id="UP001597264">
    <property type="component" value="Unassembled WGS sequence"/>
</dbReference>
<dbReference type="InterPro" id="IPR008554">
    <property type="entry name" value="Glutaredoxin-like"/>
</dbReference>
<keyword evidence="2" id="KW-1185">Reference proteome</keyword>
<dbReference type="Pfam" id="PF05768">
    <property type="entry name" value="Glrx-like"/>
    <property type="match status" value="1"/>
</dbReference>